<keyword evidence="10" id="KW-0175">Coiled coil</keyword>
<dbReference type="InterPro" id="IPR004358">
    <property type="entry name" value="Sig_transdc_His_kin-like_C"/>
</dbReference>
<dbReference type="EMBL" id="MKVH01000024">
    <property type="protein sequence ID" value="OJX56959.1"/>
    <property type="molecule type" value="Genomic_DNA"/>
</dbReference>
<dbReference type="CDD" id="cd00082">
    <property type="entry name" value="HisKA"/>
    <property type="match status" value="1"/>
</dbReference>
<dbReference type="Pfam" id="PF00512">
    <property type="entry name" value="HisKA"/>
    <property type="match status" value="1"/>
</dbReference>
<dbReference type="InterPro" id="IPR003661">
    <property type="entry name" value="HisK_dim/P_dom"/>
</dbReference>
<evidence type="ECO:0000256" key="3">
    <source>
        <dbReference type="ARBA" id="ARBA00022553"/>
    </source>
</evidence>
<feature type="domain" description="Histidine kinase" evidence="11">
    <location>
        <begin position="470"/>
        <end position="688"/>
    </location>
</feature>
<evidence type="ECO:0000256" key="1">
    <source>
        <dbReference type="ARBA" id="ARBA00000085"/>
    </source>
</evidence>
<proteinExistence type="predicted"/>
<keyword evidence="9" id="KW-0802">TPR repeat</keyword>
<evidence type="ECO:0000256" key="8">
    <source>
        <dbReference type="ARBA" id="ARBA00023012"/>
    </source>
</evidence>
<keyword evidence="3" id="KW-0597">Phosphoprotein</keyword>
<dbReference type="SMART" id="SM00028">
    <property type="entry name" value="TPR"/>
    <property type="match status" value="4"/>
</dbReference>
<dbReference type="PROSITE" id="PS50005">
    <property type="entry name" value="TPR"/>
    <property type="match status" value="1"/>
</dbReference>
<dbReference type="Gene3D" id="1.25.40.10">
    <property type="entry name" value="Tetratricopeptide repeat domain"/>
    <property type="match status" value="2"/>
</dbReference>
<evidence type="ECO:0000256" key="10">
    <source>
        <dbReference type="SAM" id="Coils"/>
    </source>
</evidence>
<dbReference type="InterPro" id="IPR005467">
    <property type="entry name" value="His_kinase_dom"/>
</dbReference>
<reference evidence="12 13" key="1">
    <citation type="submission" date="2016-09" db="EMBL/GenBank/DDBJ databases">
        <title>Genome-resolved meta-omics ties microbial dynamics to process performance in biotechnology for thiocyanate degradation.</title>
        <authorList>
            <person name="Kantor R.S."/>
            <person name="Huddy R.J."/>
            <person name="Iyer R."/>
            <person name="Thomas B.C."/>
            <person name="Brown C.T."/>
            <person name="Anantharaman K."/>
            <person name="Tringe S."/>
            <person name="Hettich R.L."/>
            <person name="Harrison S.T."/>
            <person name="Banfield J.F."/>
        </authorList>
    </citation>
    <scope>NUCLEOTIDE SEQUENCE [LARGE SCALE GENOMIC DNA]</scope>
    <source>
        <strain evidence="12">59-99</strain>
    </source>
</reference>
<dbReference type="Pfam" id="PF02518">
    <property type="entry name" value="HATPase_c"/>
    <property type="match status" value="1"/>
</dbReference>
<organism evidence="12 13">
    <name type="scientific">Candidatus Kapaibacterium thiocyanatum</name>
    <dbReference type="NCBI Taxonomy" id="1895771"/>
    <lineage>
        <taxon>Bacteria</taxon>
        <taxon>Pseudomonadati</taxon>
        <taxon>Candidatus Kapaibacteriota</taxon>
        <taxon>Candidatus Kapaibacteriia</taxon>
        <taxon>Candidatus Kapaibacteriales</taxon>
        <taxon>Candidatus Kapaibacteriaceae</taxon>
        <taxon>Candidatus Kapaibacterium</taxon>
    </lineage>
</organism>
<name>A0A1M3KXK6_9BACT</name>
<sequence length="689" mass="75804">MVVLGDTDATVDPIDSAAFIALLKKELLHSPSPATLDDARARALWGTSSLPNPSDRIACCQILAQADIQAGRFAEAHGYARLAYHIAGSKPALVAEADYVHGIVLNRERRLVEALPVLESGLRKADDAGNVTLKAKIATLLAGVNDELGNAEATEELYFQALVLREQLGDPHGLAVTYYNYAELCVRRDDIGQALEYFMRSLELEQQLDDRSGMAQTACQIAMLMVKQENPEAALAMSHTALGTARSVGIPALVAYCLANHATVVGAQGNPAEHRRAVEEAIAYTQPFGFSQIIGPLYGNLGELLLAEGDLVRAEAYLQRGLSIIREEGYRFGEGTLLLTLGRLKRQQGSNDEAEPILREAARLLHDVKAHGLELDALLELARTAAATGATRESSEWMISWASAYREEHDAAVKRKLDHVQRRLERERRAKEDEINRLKYVELSSAMEQLRTVNIELKELAAEKDEFMAIAAHDLRNPLSDMRLMLQSIMSDMDGMDKADLMSSCRDLLLTTSRMISTVHTFLEISRNDRRSKDLNDEIVDLGLLLQRARERHRTRADAKSISIIVHVPVPVWAAGDASIIDAVLDNLVSNAVKFSPPASCITLRADADDHTARFSVMDEGPGISSTDETLLFTKYTRLSAQPTAGEESLGLGLYLAKRMAERINGRLVFDRAYTAGSCFILELPLIKQ</sequence>
<evidence type="ECO:0000256" key="7">
    <source>
        <dbReference type="ARBA" id="ARBA00022840"/>
    </source>
</evidence>
<keyword evidence="8" id="KW-0902">Two-component regulatory system</keyword>
<dbReference type="PANTHER" id="PTHR42878">
    <property type="entry name" value="TWO-COMPONENT HISTIDINE KINASE"/>
    <property type="match status" value="1"/>
</dbReference>
<dbReference type="AlphaFoldDB" id="A0A1M3KXK6"/>
<dbReference type="GO" id="GO:0000155">
    <property type="term" value="F:phosphorelay sensor kinase activity"/>
    <property type="evidence" value="ECO:0007669"/>
    <property type="project" value="InterPro"/>
</dbReference>
<dbReference type="InterPro" id="IPR036890">
    <property type="entry name" value="HATPase_C_sf"/>
</dbReference>
<dbReference type="CDD" id="cd00075">
    <property type="entry name" value="HATPase"/>
    <property type="match status" value="1"/>
</dbReference>
<dbReference type="Gene3D" id="3.30.565.10">
    <property type="entry name" value="Histidine kinase-like ATPase, C-terminal domain"/>
    <property type="match status" value="1"/>
</dbReference>
<keyword evidence="7" id="KW-0067">ATP-binding</keyword>
<feature type="coiled-coil region" evidence="10">
    <location>
        <begin position="414"/>
        <end position="463"/>
    </location>
</feature>
<evidence type="ECO:0000256" key="4">
    <source>
        <dbReference type="ARBA" id="ARBA00022679"/>
    </source>
</evidence>
<evidence type="ECO:0000256" key="2">
    <source>
        <dbReference type="ARBA" id="ARBA00012438"/>
    </source>
</evidence>
<evidence type="ECO:0000256" key="9">
    <source>
        <dbReference type="PROSITE-ProRule" id="PRU00339"/>
    </source>
</evidence>
<dbReference type="Gene3D" id="1.10.287.130">
    <property type="match status" value="1"/>
</dbReference>
<gene>
    <name evidence="12" type="ORF">BGO89_10585</name>
</gene>
<dbReference type="SMART" id="SM00388">
    <property type="entry name" value="HisKA"/>
    <property type="match status" value="1"/>
</dbReference>
<comment type="catalytic activity">
    <reaction evidence="1">
        <text>ATP + protein L-histidine = ADP + protein N-phospho-L-histidine.</text>
        <dbReference type="EC" id="2.7.13.3"/>
    </reaction>
</comment>
<dbReference type="PRINTS" id="PR00344">
    <property type="entry name" value="BCTRLSENSOR"/>
</dbReference>
<dbReference type="InterPro" id="IPR050351">
    <property type="entry name" value="BphY/WalK/GraS-like"/>
</dbReference>
<keyword evidence="4" id="KW-0808">Transferase</keyword>
<dbReference type="GO" id="GO:0000156">
    <property type="term" value="F:phosphorelay response regulator activity"/>
    <property type="evidence" value="ECO:0007669"/>
    <property type="project" value="TreeGrafter"/>
</dbReference>
<dbReference type="EC" id="2.7.13.3" evidence="2"/>
<evidence type="ECO:0000256" key="5">
    <source>
        <dbReference type="ARBA" id="ARBA00022741"/>
    </source>
</evidence>
<dbReference type="SUPFAM" id="SSF47384">
    <property type="entry name" value="Homodimeric domain of signal transducing histidine kinase"/>
    <property type="match status" value="1"/>
</dbReference>
<accession>A0A1M3KXK6</accession>
<dbReference type="GO" id="GO:0007234">
    <property type="term" value="P:osmosensory signaling via phosphorelay pathway"/>
    <property type="evidence" value="ECO:0007669"/>
    <property type="project" value="TreeGrafter"/>
</dbReference>
<dbReference type="Pfam" id="PF13424">
    <property type="entry name" value="TPR_12"/>
    <property type="match status" value="2"/>
</dbReference>
<keyword evidence="6" id="KW-0418">Kinase</keyword>
<dbReference type="PANTHER" id="PTHR42878:SF7">
    <property type="entry name" value="SENSOR HISTIDINE KINASE GLRK"/>
    <property type="match status" value="1"/>
</dbReference>
<dbReference type="SMART" id="SM00387">
    <property type="entry name" value="HATPase_c"/>
    <property type="match status" value="1"/>
</dbReference>
<dbReference type="InterPro" id="IPR003594">
    <property type="entry name" value="HATPase_dom"/>
</dbReference>
<evidence type="ECO:0000313" key="13">
    <source>
        <dbReference type="Proteomes" id="UP000184233"/>
    </source>
</evidence>
<dbReference type="PROSITE" id="PS50109">
    <property type="entry name" value="HIS_KIN"/>
    <property type="match status" value="1"/>
</dbReference>
<evidence type="ECO:0000313" key="12">
    <source>
        <dbReference type="EMBL" id="OJX56959.1"/>
    </source>
</evidence>
<feature type="repeat" description="TPR" evidence="9">
    <location>
        <begin position="175"/>
        <end position="208"/>
    </location>
</feature>
<dbReference type="InterPro" id="IPR036097">
    <property type="entry name" value="HisK_dim/P_sf"/>
</dbReference>
<evidence type="ECO:0000256" key="6">
    <source>
        <dbReference type="ARBA" id="ARBA00022777"/>
    </source>
</evidence>
<dbReference type="SUPFAM" id="SSF48452">
    <property type="entry name" value="TPR-like"/>
    <property type="match status" value="3"/>
</dbReference>
<dbReference type="InterPro" id="IPR011990">
    <property type="entry name" value="TPR-like_helical_dom_sf"/>
</dbReference>
<dbReference type="GO" id="GO:0030295">
    <property type="term" value="F:protein kinase activator activity"/>
    <property type="evidence" value="ECO:0007669"/>
    <property type="project" value="TreeGrafter"/>
</dbReference>
<dbReference type="InterPro" id="IPR019734">
    <property type="entry name" value="TPR_rpt"/>
</dbReference>
<protein>
    <recommendedName>
        <fullName evidence="2">histidine kinase</fullName>
        <ecNumber evidence="2">2.7.13.3</ecNumber>
    </recommendedName>
</protein>
<dbReference type="Proteomes" id="UP000184233">
    <property type="component" value="Unassembled WGS sequence"/>
</dbReference>
<dbReference type="SUPFAM" id="SSF55874">
    <property type="entry name" value="ATPase domain of HSP90 chaperone/DNA topoisomerase II/histidine kinase"/>
    <property type="match status" value="1"/>
</dbReference>
<keyword evidence="5" id="KW-0547">Nucleotide-binding</keyword>
<evidence type="ECO:0000259" key="11">
    <source>
        <dbReference type="PROSITE" id="PS50109"/>
    </source>
</evidence>
<dbReference type="GO" id="GO:0005524">
    <property type="term" value="F:ATP binding"/>
    <property type="evidence" value="ECO:0007669"/>
    <property type="project" value="UniProtKB-KW"/>
</dbReference>
<dbReference type="STRING" id="1895771.BGO89_10585"/>
<comment type="caution">
    <text evidence="12">The sequence shown here is derived from an EMBL/GenBank/DDBJ whole genome shotgun (WGS) entry which is preliminary data.</text>
</comment>